<accession>A0A6L7FXL4</accession>
<comment type="subcellular location">
    <subcellularLocation>
        <location evidence="1">Periplasm</location>
    </subcellularLocation>
</comment>
<dbReference type="Proteomes" id="UP000477911">
    <property type="component" value="Unassembled WGS sequence"/>
</dbReference>
<dbReference type="InterPro" id="IPR006311">
    <property type="entry name" value="TAT_signal"/>
</dbReference>
<keyword evidence="5" id="KW-1185">Reference proteome</keyword>
<dbReference type="GO" id="GO:0015833">
    <property type="term" value="P:peptide transport"/>
    <property type="evidence" value="ECO:0007669"/>
    <property type="project" value="TreeGrafter"/>
</dbReference>
<gene>
    <name evidence="4" type="ORF">GR170_01555</name>
</gene>
<evidence type="ECO:0000313" key="4">
    <source>
        <dbReference type="EMBL" id="MXN16505.1"/>
    </source>
</evidence>
<sequence>MYARDFRAGRLDRREFLARATALGLTGAAAHALGGLAQPARAQEAPRAGGTLRVQMSCKALKDPRSFDWPEMANFTRGWLEYLVEYQRDGTFEGRLASHWEVNDDATLYRLHLRRDVLWSNGDAFGARDVAFNIARWCDSAAAGNSMASRLGSLIDPATGQARDDAIRTPDEHTVELACARPDITLIPSLADYPAALVHPSYGGGDPSVGAIGTGPYLPETNLPGERQVLVRDTARSWWGQGAWLDRIEFLDHGTDMASWMAAAEADQIDMTYQSTGEFIARLDALGWKKSEAMTAATMTVRFNRAHPPYDDPQVRHALVNAVDNRVILELGYHNDGTVAENHHVCPIHPEYAKVPGIPTDPAGSLAQMRALGLEETEFELISLDDQWQSETCDAVAAQISDAGLKIRRTILPGSTFWKDWLSYPFSATEWNMRPLGVQVLALAYRSGASWNETGMANPEFDQLLDQALSLADAEARRAIMARLETILLEEAVMVQPYWRSLFRHMKPDVMGAEMHPALEMHYDRWWRAG</sequence>
<dbReference type="InterPro" id="IPR030678">
    <property type="entry name" value="Peptide/Ni-bd"/>
</dbReference>
<evidence type="ECO:0000259" key="3">
    <source>
        <dbReference type="Pfam" id="PF00496"/>
    </source>
</evidence>
<dbReference type="PROSITE" id="PS51318">
    <property type="entry name" value="TAT"/>
    <property type="match status" value="1"/>
</dbReference>
<dbReference type="PANTHER" id="PTHR30290">
    <property type="entry name" value="PERIPLASMIC BINDING COMPONENT OF ABC TRANSPORTER"/>
    <property type="match status" value="1"/>
</dbReference>
<evidence type="ECO:0000313" key="5">
    <source>
        <dbReference type="Proteomes" id="UP000477911"/>
    </source>
</evidence>
<comment type="caution">
    <text evidence="4">The sequence shown here is derived from an EMBL/GenBank/DDBJ whole genome shotgun (WGS) entry which is preliminary data.</text>
</comment>
<evidence type="ECO:0000256" key="1">
    <source>
        <dbReference type="ARBA" id="ARBA00004418"/>
    </source>
</evidence>
<dbReference type="EMBL" id="WUMU01000001">
    <property type="protein sequence ID" value="MXN16505.1"/>
    <property type="molecule type" value="Genomic_DNA"/>
</dbReference>
<protein>
    <submittedName>
        <fullName evidence="4">Diguanylate cyclase</fullName>
    </submittedName>
</protein>
<evidence type="ECO:0000256" key="2">
    <source>
        <dbReference type="ARBA" id="ARBA00005695"/>
    </source>
</evidence>
<dbReference type="GO" id="GO:0043190">
    <property type="term" value="C:ATP-binding cassette (ABC) transporter complex"/>
    <property type="evidence" value="ECO:0007669"/>
    <property type="project" value="InterPro"/>
</dbReference>
<name>A0A6L7FXL4_9RHOB</name>
<dbReference type="Gene3D" id="3.10.105.10">
    <property type="entry name" value="Dipeptide-binding Protein, Domain 3"/>
    <property type="match status" value="1"/>
</dbReference>
<dbReference type="InterPro" id="IPR039424">
    <property type="entry name" value="SBP_5"/>
</dbReference>
<dbReference type="SUPFAM" id="SSF53850">
    <property type="entry name" value="Periplasmic binding protein-like II"/>
    <property type="match status" value="1"/>
</dbReference>
<dbReference type="Gene3D" id="3.40.190.10">
    <property type="entry name" value="Periplasmic binding protein-like II"/>
    <property type="match status" value="1"/>
</dbReference>
<dbReference type="Pfam" id="PF00496">
    <property type="entry name" value="SBP_bac_5"/>
    <property type="match status" value="1"/>
</dbReference>
<comment type="similarity">
    <text evidence="2">Belongs to the bacterial solute-binding protein 5 family.</text>
</comment>
<dbReference type="InterPro" id="IPR000914">
    <property type="entry name" value="SBP_5_dom"/>
</dbReference>
<dbReference type="CDD" id="cd08503">
    <property type="entry name" value="PBP2_NikA_DppA_OppA_like_17"/>
    <property type="match status" value="1"/>
</dbReference>
<proteinExistence type="inferred from homology"/>
<dbReference type="GO" id="GO:1904680">
    <property type="term" value="F:peptide transmembrane transporter activity"/>
    <property type="evidence" value="ECO:0007669"/>
    <property type="project" value="TreeGrafter"/>
</dbReference>
<organism evidence="4 5">
    <name type="scientific">Pseudooceanicola albus</name>
    <dbReference type="NCBI Taxonomy" id="2692189"/>
    <lineage>
        <taxon>Bacteria</taxon>
        <taxon>Pseudomonadati</taxon>
        <taxon>Pseudomonadota</taxon>
        <taxon>Alphaproteobacteria</taxon>
        <taxon>Rhodobacterales</taxon>
        <taxon>Paracoccaceae</taxon>
        <taxon>Pseudooceanicola</taxon>
    </lineage>
</organism>
<reference evidence="4 5" key="1">
    <citation type="submission" date="2019-12" db="EMBL/GenBank/DDBJ databases">
        <authorList>
            <person name="Li M."/>
        </authorList>
    </citation>
    <scope>NUCLEOTIDE SEQUENCE [LARGE SCALE GENOMIC DNA]</scope>
    <source>
        <strain evidence="4 5">GBMRC 2024</strain>
    </source>
</reference>
<dbReference type="GO" id="GO:0030288">
    <property type="term" value="C:outer membrane-bounded periplasmic space"/>
    <property type="evidence" value="ECO:0007669"/>
    <property type="project" value="UniProtKB-ARBA"/>
</dbReference>
<dbReference type="AlphaFoldDB" id="A0A6L7FXL4"/>
<dbReference type="PIRSF" id="PIRSF002741">
    <property type="entry name" value="MppA"/>
    <property type="match status" value="1"/>
</dbReference>
<feature type="domain" description="Solute-binding protein family 5" evidence="3">
    <location>
        <begin position="92"/>
        <end position="433"/>
    </location>
</feature>